<evidence type="ECO:0000313" key="3">
    <source>
        <dbReference type="Proteomes" id="UP000034172"/>
    </source>
</evidence>
<evidence type="ECO:0000313" key="2">
    <source>
        <dbReference type="EMBL" id="KKT49251.1"/>
    </source>
</evidence>
<feature type="coiled-coil region" evidence="1">
    <location>
        <begin position="3"/>
        <end position="30"/>
    </location>
</feature>
<dbReference type="STRING" id="1618392.UW41_C0009G0018"/>
<protein>
    <submittedName>
        <fullName evidence="2">Uncharacterized protein</fullName>
    </submittedName>
</protein>
<keyword evidence="1" id="KW-0175">Coiled coil</keyword>
<reference evidence="2 3" key="1">
    <citation type="journal article" date="2015" name="Nature">
        <title>rRNA introns, odd ribosomes, and small enigmatic genomes across a large radiation of phyla.</title>
        <authorList>
            <person name="Brown C.T."/>
            <person name="Hug L.A."/>
            <person name="Thomas B.C."/>
            <person name="Sharon I."/>
            <person name="Castelle C.J."/>
            <person name="Singh A."/>
            <person name="Wilkins M.J."/>
            <person name="Williams K.H."/>
            <person name="Banfield J.F."/>
        </authorList>
    </citation>
    <scope>NUCLEOTIDE SEQUENCE [LARGE SCALE GENOMIC DNA]</scope>
</reference>
<proteinExistence type="predicted"/>
<organism evidence="2 3">
    <name type="scientific">Candidatus Collierbacteria bacterium GW2011_GWC2_44_18</name>
    <dbReference type="NCBI Taxonomy" id="1618392"/>
    <lineage>
        <taxon>Bacteria</taxon>
        <taxon>Candidatus Collieribacteriota</taxon>
    </lineage>
</organism>
<dbReference type="Proteomes" id="UP000034172">
    <property type="component" value="Unassembled WGS sequence"/>
</dbReference>
<name>A0A0G1HQ29_9BACT</name>
<evidence type="ECO:0000256" key="1">
    <source>
        <dbReference type="SAM" id="Coils"/>
    </source>
</evidence>
<gene>
    <name evidence="2" type="ORF">UW41_C0009G0018</name>
</gene>
<dbReference type="EMBL" id="LCIE01000009">
    <property type="protein sequence ID" value="KKT49251.1"/>
    <property type="molecule type" value="Genomic_DNA"/>
</dbReference>
<accession>A0A0G1HQ29</accession>
<comment type="caution">
    <text evidence="2">The sequence shown here is derived from an EMBL/GenBank/DDBJ whole genome shotgun (WGS) entry which is preliminary data.</text>
</comment>
<dbReference type="AlphaFoldDB" id="A0A0G1HQ29"/>
<sequence length="294" mass="32764">MATTNLLKSIEKLEKRSNTLRNKLLRHSASKKFFTKSNLIAYHLRQRSGQILAGAGLIGAILTMPAPPSLSVSSTIPGSTQSQPLENKLTVRQKLMTGLQELLPHQPTKLTPESAEKVEKVIFENTGITAKAVLEDQSLNHQLGYIGFEQHLFRFPGDSLAQHDEIQEAGIAPGRGAFGYFAKDSGSFTTREYQREKYYCVVQTLYLESWNRDHRFLKDWYAFRKMIVVNPVNGLAVVCDIGDAGPADWTGKQFGGSPETMQYLDLNKGPRKGLVLMLFVDDPDNKIPLGPVNN</sequence>